<dbReference type="HOGENOM" id="CLU_019187_0_0_1"/>
<dbReference type="STRING" id="933084.A0A067Q213"/>
<dbReference type="InParanoid" id="A0A067Q213"/>
<dbReference type="EMBL" id="KL197713">
    <property type="protein sequence ID" value="KDQ60989.1"/>
    <property type="molecule type" value="Genomic_DNA"/>
</dbReference>
<feature type="compositionally biased region" description="Acidic residues" evidence="1">
    <location>
        <begin position="263"/>
        <end position="276"/>
    </location>
</feature>
<dbReference type="PROSITE" id="PS50013">
    <property type="entry name" value="CHROMO_2"/>
    <property type="match status" value="1"/>
</dbReference>
<name>A0A067Q213_9AGAM</name>
<dbReference type="SUPFAM" id="SSF54160">
    <property type="entry name" value="Chromo domain-like"/>
    <property type="match status" value="1"/>
</dbReference>
<dbReference type="Gene3D" id="2.40.50.40">
    <property type="match status" value="1"/>
</dbReference>
<feature type="compositionally biased region" description="Basic residues" evidence="1">
    <location>
        <begin position="89"/>
        <end position="98"/>
    </location>
</feature>
<reference evidence="4" key="1">
    <citation type="journal article" date="2014" name="Proc. Natl. Acad. Sci. U.S.A.">
        <title>Extensive sampling of basidiomycete genomes demonstrates inadequacy of the white-rot/brown-rot paradigm for wood decay fungi.</title>
        <authorList>
            <person name="Riley R."/>
            <person name="Salamov A.A."/>
            <person name="Brown D.W."/>
            <person name="Nagy L.G."/>
            <person name="Floudas D."/>
            <person name="Held B.W."/>
            <person name="Levasseur A."/>
            <person name="Lombard V."/>
            <person name="Morin E."/>
            <person name="Otillar R."/>
            <person name="Lindquist E.A."/>
            <person name="Sun H."/>
            <person name="LaButti K.M."/>
            <person name="Schmutz J."/>
            <person name="Jabbour D."/>
            <person name="Luo H."/>
            <person name="Baker S.E."/>
            <person name="Pisabarro A.G."/>
            <person name="Walton J.D."/>
            <person name="Blanchette R.A."/>
            <person name="Henrissat B."/>
            <person name="Martin F."/>
            <person name="Cullen D."/>
            <person name="Hibbett D.S."/>
            <person name="Grigoriev I.V."/>
        </authorList>
    </citation>
    <scope>NUCLEOTIDE SEQUENCE [LARGE SCALE GENOMIC DNA]</scope>
    <source>
        <strain evidence="4">MUCL 33604</strain>
    </source>
</reference>
<evidence type="ECO:0000313" key="4">
    <source>
        <dbReference type="Proteomes" id="UP000027265"/>
    </source>
</evidence>
<organism evidence="3 4">
    <name type="scientific">Jaapia argillacea MUCL 33604</name>
    <dbReference type="NCBI Taxonomy" id="933084"/>
    <lineage>
        <taxon>Eukaryota</taxon>
        <taxon>Fungi</taxon>
        <taxon>Dikarya</taxon>
        <taxon>Basidiomycota</taxon>
        <taxon>Agaricomycotina</taxon>
        <taxon>Agaricomycetes</taxon>
        <taxon>Agaricomycetidae</taxon>
        <taxon>Jaapiales</taxon>
        <taxon>Jaapiaceae</taxon>
        <taxon>Jaapia</taxon>
    </lineage>
</organism>
<gene>
    <name evidence="3" type="ORF">JAAARDRAFT_204766</name>
</gene>
<evidence type="ECO:0000259" key="2">
    <source>
        <dbReference type="PROSITE" id="PS50013"/>
    </source>
</evidence>
<feature type="compositionally biased region" description="Basic and acidic residues" evidence="1">
    <location>
        <begin position="381"/>
        <end position="393"/>
    </location>
</feature>
<keyword evidence="4" id="KW-1185">Reference proteome</keyword>
<dbReference type="SMART" id="SM00298">
    <property type="entry name" value="CHROMO"/>
    <property type="match status" value="1"/>
</dbReference>
<dbReference type="AlphaFoldDB" id="A0A067Q213"/>
<feature type="region of interest" description="Disordered" evidence="1">
    <location>
        <begin position="474"/>
        <end position="516"/>
    </location>
</feature>
<evidence type="ECO:0000256" key="1">
    <source>
        <dbReference type="SAM" id="MobiDB-lite"/>
    </source>
</evidence>
<dbReference type="GO" id="GO:0006338">
    <property type="term" value="P:chromatin remodeling"/>
    <property type="evidence" value="ECO:0007669"/>
    <property type="project" value="UniProtKB-ARBA"/>
</dbReference>
<feature type="compositionally biased region" description="Polar residues" evidence="1">
    <location>
        <begin position="114"/>
        <end position="123"/>
    </location>
</feature>
<feature type="compositionally biased region" description="Low complexity" evidence="1">
    <location>
        <begin position="341"/>
        <end position="354"/>
    </location>
</feature>
<evidence type="ECO:0000313" key="3">
    <source>
        <dbReference type="EMBL" id="KDQ60989.1"/>
    </source>
</evidence>
<dbReference type="InterPro" id="IPR016197">
    <property type="entry name" value="Chromo-like_dom_sf"/>
</dbReference>
<dbReference type="CDD" id="cd18968">
    <property type="entry name" value="chromodomain"/>
    <property type="match status" value="1"/>
</dbReference>
<protein>
    <recommendedName>
        <fullName evidence="2">Chromo domain-containing protein</fullName>
    </recommendedName>
</protein>
<feature type="compositionally biased region" description="Acidic residues" evidence="1">
    <location>
        <begin position="483"/>
        <end position="499"/>
    </location>
</feature>
<feature type="compositionally biased region" description="Low complexity" evidence="1">
    <location>
        <begin position="183"/>
        <end position="199"/>
    </location>
</feature>
<dbReference type="InterPro" id="IPR000953">
    <property type="entry name" value="Chromo/chromo_shadow_dom"/>
</dbReference>
<proteinExistence type="predicted"/>
<dbReference type="Proteomes" id="UP000027265">
    <property type="component" value="Unassembled WGS sequence"/>
</dbReference>
<feature type="compositionally biased region" description="Basic and acidic residues" evidence="1">
    <location>
        <begin position="72"/>
        <end position="85"/>
    </location>
</feature>
<dbReference type="Pfam" id="PF00385">
    <property type="entry name" value="Chromo"/>
    <property type="match status" value="1"/>
</dbReference>
<feature type="compositionally biased region" description="Polar residues" evidence="1">
    <location>
        <begin position="308"/>
        <end position="319"/>
    </location>
</feature>
<accession>A0A067Q213</accession>
<sequence>MSDSEPPEYEVESIVSARVESRRGKKITWKYCVKWKGFGIADNTYEPAESFEGSEHFIDTFWSKVDTGGRDINDASLWKSKEEVLPHGPPRRRKSKVFKSKEVRDDTPTAPPVASSSRVPTHQSPEDVDEDDEQPSRHKKRAAASSPSHGTDPPRVKRKRMASPDAEPPIITPTRTSARFKPSESSSKTATSSPSPTKALTQGKGKGRRLFSPGPLLSATPLKGKALRRSPSSIVPSSAPEECDSGEEATMPSAPDSSKPDVQDNDEPVGDGDMMQEDEKQESGPVAEADVFGDGGVPMDDEAHNPETNEGQPSLTSQAKPVFQLAAPTQSGSSPNPAPISSTSRSHSSQRSSTPQKPPSTFGFQPQPTISPVRPVVPSHRAREANPRVKPIDDSTPGQHASAINAKARILAGPNGPVAGTSGSGGPRGRIQAGARKSSLLTFQKGVLKTTPGSFGKAGGSASAGGSVAVDQSTGLGGGTSADAEDLFGDEGLGDELDDGDHISGLNGAASSELAPPPTAEELLKMAGLNSEDAGALADFEEEEAPSGDVAVMEAGSSPAAAAGSSAAEIANVPPAEGSSTTSAIQKPSQSLLDTMSSLFNKSSVFSTVSVTTTAASEPSGSVLTGLHSVLRRSTIFGPLSSIPSPAKFFLGFTPEIQVPVIFKEVVSDPSSALDPLDKLTTGQRGTPGKVYPGSTLIHVLGSTGAFARVEVEADADESQYHYFDQFLKHLKSDGVFIQMAGSRVIAFFASENKLVTEQLAIPQGLRGLPETVVAAHVFVKDYTAYLDVSEKPMEVQWS</sequence>
<dbReference type="InterPro" id="IPR023780">
    <property type="entry name" value="Chromo_domain"/>
</dbReference>
<feature type="region of interest" description="Disordered" evidence="1">
    <location>
        <begin position="72"/>
        <end position="432"/>
    </location>
</feature>
<feature type="domain" description="Chromo" evidence="2">
    <location>
        <begin position="9"/>
        <end position="73"/>
    </location>
</feature>
<dbReference type="OrthoDB" id="3268967at2759"/>